<accession>A0A944CNJ8</accession>
<proteinExistence type="inferred from homology"/>
<keyword evidence="4" id="KW-1185">Reference proteome</keyword>
<evidence type="ECO:0000259" key="2">
    <source>
        <dbReference type="Pfam" id="PF00535"/>
    </source>
</evidence>
<comment type="caution">
    <text evidence="3">The sequence shown here is derived from an EMBL/GenBank/DDBJ whole genome shotgun (WGS) entry which is preliminary data.</text>
</comment>
<evidence type="ECO:0000256" key="1">
    <source>
        <dbReference type="ARBA" id="ARBA00006739"/>
    </source>
</evidence>
<dbReference type="InterPro" id="IPR029044">
    <property type="entry name" value="Nucleotide-diphossugar_trans"/>
</dbReference>
<dbReference type="EMBL" id="QTKX01000002">
    <property type="protein sequence ID" value="MBS8265757.1"/>
    <property type="molecule type" value="Genomic_DNA"/>
</dbReference>
<sequence length="234" mass="26268">MLSVCMATYNGAEFVVRQLNSVLSQLSENDEVVVVDDGSKDRTVDLIRETYGNRVQVHVNPENLGVIKSFEKAISLAKGEVIFLCDQDDEWESDKVEKVLAAFRQSDASVVVHDASVVDGKGELIHKSWNSYNGNVISQGIIGNIIKNAFTGCMMAFKKEMVPFFTPFPKSIEMHDQWIALVAKLRKEKIVYIDEPLMKYYRHGGNVTGMKKRPVTAQIKGRLGTMSAIMNYKK</sequence>
<protein>
    <submittedName>
        <fullName evidence="3">Glycosyltransferase family 2 protein</fullName>
    </submittedName>
</protein>
<dbReference type="SUPFAM" id="SSF53448">
    <property type="entry name" value="Nucleotide-diphospho-sugar transferases"/>
    <property type="match status" value="1"/>
</dbReference>
<name>A0A944CNJ8_9BACI</name>
<gene>
    <name evidence="3" type="ORF">DYI25_15125</name>
</gene>
<reference evidence="3 4" key="1">
    <citation type="journal article" date="2021" name="Microorganisms">
        <title>Bacterial Dimethylsulfoniopropionate Biosynthesis in the East China Sea.</title>
        <authorList>
            <person name="Liu J."/>
            <person name="Zhang Y."/>
            <person name="Liu J."/>
            <person name="Zhong H."/>
            <person name="Williams B.T."/>
            <person name="Zheng Y."/>
            <person name="Curson A.R.J."/>
            <person name="Sun C."/>
            <person name="Sun H."/>
            <person name="Song D."/>
            <person name="Wagner Mackenzie B."/>
            <person name="Bermejo Martinez A."/>
            <person name="Todd J.D."/>
            <person name="Zhang X.H."/>
        </authorList>
    </citation>
    <scope>NUCLEOTIDE SEQUENCE [LARGE SCALE GENOMIC DNA]</scope>
    <source>
        <strain evidence="3 4">ESS08</strain>
    </source>
</reference>
<dbReference type="Proteomes" id="UP000761411">
    <property type="component" value="Unassembled WGS sequence"/>
</dbReference>
<evidence type="ECO:0000313" key="3">
    <source>
        <dbReference type="EMBL" id="MBS8265757.1"/>
    </source>
</evidence>
<feature type="domain" description="Glycosyltransferase 2-like" evidence="2">
    <location>
        <begin position="3"/>
        <end position="159"/>
    </location>
</feature>
<organism evidence="3 4">
    <name type="scientific">Mesobacillus boroniphilus</name>
    <dbReference type="NCBI Taxonomy" id="308892"/>
    <lineage>
        <taxon>Bacteria</taxon>
        <taxon>Bacillati</taxon>
        <taxon>Bacillota</taxon>
        <taxon>Bacilli</taxon>
        <taxon>Bacillales</taxon>
        <taxon>Bacillaceae</taxon>
        <taxon>Mesobacillus</taxon>
    </lineage>
</organism>
<comment type="similarity">
    <text evidence="1">Belongs to the glycosyltransferase 2 family.</text>
</comment>
<dbReference type="PANTHER" id="PTHR22916">
    <property type="entry name" value="GLYCOSYLTRANSFERASE"/>
    <property type="match status" value="1"/>
</dbReference>
<dbReference type="CDD" id="cd04196">
    <property type="entry name" value="GT_2_like_d"/>
    <property type="match status" value="1"/>
</dbReference>
<dbReference type="PANTHER" id="PTHR22916:SF3">
    <property type="entry name" value="UDP-GLCNAC:BETAGAL BETA-1,3-N-ACETYLGLUCOSAMINYLTRANSFERASE-LIKE PROTEIN 1"/>
    <property type="match status" value="1"/>
</dbReference>
<dbReference type="InterPro" id="IPR001173">
    <property type="entry name" value="Glyco_trans_2-like"/>
</dbReference>
<evidence type="ECO:0000313" key="4">
    <source>
        <dbReference type="Proteomes" id="UP000761411"/>
    </source>
</evidence>
<dbReference type="GO" id="GO:0016758">
    <property type="term" value="F:hexosyltransferase activity"/>
    <property type="evidence" value="ECO:0007669"/>
    <property type="project" value="UniProtKB-ARBA"/>
</dbReference>
<dbReference type="AlphaFoldDB" id="A0A944CNJ8"/>
<dbReference type="Pfam" id="PF00535">
    <property type="entry name" value="Glycos_transf_2"/>
    <property type="match status" value="1"/>
</dbReference>
<dbReference type="Gene3D" id="3.90.550.10">
    <property type="entry name" value="Spore Coat Polysaccharide Biosynthesis Protein SpsA, Chain A"/>
    <property type="match status" value="1"/>
</dbReference>